<dbReference type="InterPro" id="IPR029056">
    <property type="entry name" value="Ribokinase-like"/>
</dbReference>
<dbReference type="AlphaFoldDB" id="A0A382YNP3"/>
<dbReference type="Gene3D" id="3.40.1190.20">
    <property type="match status" value="1"/>
</dbReference>
<evidence type="ECO:0000256" key="3">
    <source>
        <dbReference type="ARBA" id="ARBA00022777"/>
    </source>
</evidence>
<name>A0A382YNP3_9ZZZZ</name>
<protein>
    <recommendedName>
        <fullName evidence="4">Carbohydrate kinase PfkB domain-containing protein</fullName>
    </recommendedName>
</protein>
<dbReference type="PANTHER" id="PTHR43320:SF3">
    <property type="entry name" value="CARBOHYDRATE KINASE PFKB DOMAIN-CONTAINING PROTEIN"/>
    <property type="match status" value="1"/>
</dbReference>
<evidence type="ECO:0000256" key="2">
    <source>
        <dbReference type="ARBA" id="ARBA00022679"/>
    </source>
</evidence>
<dbReference type="InterPro" id="IPR052700">
    <property type="entry name" value="Carb_kinase_PfkB-like"/>
</dbReference>
<comment type="similarity">
    <text evidence="1">Belongs to the carbohydrate kinase PfkB family.</text>
</comment>
<keyword evidence="2" id="KW-0808">Transferase</keyword>
<evidence type="ECO:0000256" key="1">
    <source>
        <dbReference type="ARBA" id="ARBA00010688"/>
    </source>
</evidence>
<proteinExistence type="inferred from homology"/>
<feature type="non-terminal residue" evidence="5">
    <location>
        <position position="247"/>
    </location>
</feature>
<gene>
    <name evidence="5" type="ORF">METZ01_LOCUS437544</name>
</gene>
<accession>A0A382YNP3</accession>
<dbReference type="EMBL" id="UINC01177187">
    <property type="protein sequence ID" value="SVD84690.1"/>
    <property type="molecule type" value="Genomic_DNA"/>
</dbReference>
<evidence type="ECO:0000313" key="5">
    <source>
        <dbReference type="EMBL" id="SVD84690.1"/>
    </source>
</evidence>
<keyword evidence="3" id="KW-0418">Kinase</keyword>
<dbReference type="InterPro" id="IPR011611">
    <property type="entry name" value="PfkB_dom"/>
</dbReference>
<dbReference type="Gene3D" id="3.30.1110.10">
    <property type="match status" value="1"/>
</dbReference>
<reference evidence="5" key="1">
    <citation type="submission" date="2018-05" db="EMBL/GenBank/DDBJ databases">
        <authorList>
            <person name="Lanie J.A."/>
            <person name="Ng W.-L."/>
            <person name="Kazmierczak K.M."/>
            <person name="Andrzejewski T.M."/>
            <person name="Davidsen T.M."/>
            <person name="Wayne K.J."/>
            <person name="Tettelin H."/>
            <person name="Glass J.I."/>
            <person name="Rusch D."/>
            <person name="Podicherti R."/>
            <person name="Tsui H.-C.T."/>
            <person name="Winkler M.E."/>
        </authorList>
    </citation>
    <scope>NUCLEOTIDE SEQUENCE</scope>
</reference>
<sequence>MKVLGIGNAIVDVICKVEESFLSKNNLTKSTMKLVDEAEFKKLLSNLKIEKTIAGGSVANSIVGLSQLGNLVSFIGKVNNDELGNKYEKSLTNEKVKYCYQKKEESTPTGTCLILITPDSERTMCTFLGIAGKISDKDIDENAVKNSGLIFLEGYLWDEGDPKKAFNKAISISKKTAMSLSDQFCVERHKKSFFDLVNNKLDITFANEQEILSLINTKNFDEVISFGKQLGKLLVITRGEKGSIAIQ</sequence>
<feature type="domain" description="Carbohydrate kinase PfkB" evidence="4">
    <location>
        <begin position="51"/>
        <end position="246"/>
    </location>
</feature>
<evidence type="ECO:0000259" key="4">
    <source>
        <dbReference type="Pfam" id="PF00294"/>
    </source>
</evidence>
<organism evidence="5">
    <name type="scientific">marine metagenome</name>
    <dbReference type="NCBI Taxonomy" id="408172"/>
    <lineage>
        <taxon>unclassified sequences</taxon>
        <taxon>metagenomes</taxon>
        <taxon>ecological metagenomes</taxon>
    </lineage>
</organism>
<dbReference type="PANTHER" id="PTHR43320">
    <property type="entry name" value="SUGAR KINASE"/>
    <property type="match status" value="1"/>
</dbReference>
<dbReference type="Pfam" id="PF00294">
    <property type="entry name" value="PfkB"/>
    <property type="match status" value="1"/>
</dbReference>
<dbReference type="SUPFAM" id="SSF53613">
    <property type="entry name" value="Ribokinase-like"/>
    <property type="match status" value="1"/>
</dbReference>
<dbReference type="GO" id="GO:0016301">
    <property type="term" value="F:kinase activity"/>
    <property type="evidence" value="ECO:0007669"/>
    <property type="project" value="UniProtKB-KW"/>
</dbReference>
<dbReference type="CDD" id="cd01168">
    <property type="entry name" value="adenosine_kinase"/>
    <property type="match status" value="1"/>
</dbReference>